<proteinExistence type="inferred from homology"/>
<dbReference type="CDD" id="cd18825">
    <property type="entry name" value="GH43_CtGH43-like"/>
    <property type="match status" value="1"/>
</dbReference>
<evidence type="ECO:0000313" key="6">
    <source>
        <dbReference type="Proteomes" id="UP000627292"/>
    </source>
</evidence>
<accession>A0A917J405</accession>
<evidence type="ECO:0000256" key="1">
    <source>
        <dbReference type="ARBA" id="ARBA00009865"/>
    </source>
</evidence>
<keyword evidence="3 4" id="KW-0326">Glycosidase</keyword>
<evidence type="ECO:0000256" key="3">
    <source>
        <dbReference type="ARBA" id="ARBA00023295"/>
    </source>
</evidence>
<evidence type="ECO:0000256" key="4">
    <source>
        <dbReference type="RuleBase" id="RU361187"/>
    </source>
</evidence>
<dbReference type="InterPro" id="IPR023296">
    <property type="entry name" value="Glyco_hydro_beta-prop_sf"/>
</dbReference>
<dbReference type="Gene3D" id="2.115.10.20">
    <property type="entry name" value="Glycosyl hydrolase domain, family 43"/>
    <property type="match status" value="1"/>
</dbReference>
<dbReference type="GO" id="GO:0004553">
    <property type="term" value="F:hydrolase activity, hydrolyzing O-glycosyl compounds"/>
    <property type="evidence" value="ECO:0007669"/>
    <property type="project" value="InterPro"/>
</dbReference>
<keyword evidence="2 4" id="KW-0378">Hydrolase</keyword>
<dbReference type="PANTHER" id="PTHR22925">
    <property type="entry name" value="GLYCOSYL HYDROLASE 43 FAMILY MEMBER"/>
    <property type="match status" value="1"/>
</dbReference>
<evidence type="ECO:0000313" key="5">
    <source>
        <dbReference type="EMBL" id="GGH78338.1"/>
    </source>
</evidence>
<dbReference type="SUPFAM" id="SSF75005">
    <property type="entry name" value="Arabinanase/levansucrase/invertase"/>
    <property type="match status" value="1"/>
</dbReference>
<keyword evidence="6" id="KW-1185">Reference proteome</keyword>
<dbReference type="PANTHER" id="PTHR22925:SF3">
    <property type="entry name" value="GLYCOSYL HYDROLASE FAMILY PROTEIN 43"/>
    <property type="match status" value="1"/>
</dbReference>
<name>A0A917J405_9BACT</name>
<dbReference type="AlphaFoldDB" id="A0A917J405"/>
<comment type="similarity">
    <text evidence="1 4">Belongs to the glycosyl hydrolase 43 family.</text>
</comment>
<dbReference type="EMBL" id="BMIB01000004">
    <property type="protein sequence ID" value="GGH78338.1"/>
    <property type="molecule type" value="Genomic_DNA"/>
</dbReference>
<reference evidence="5" key="1">
    <citation type="journal article" date="2014" name="Int. J. Syst. Evol. Microbiol.">
        <title>Complete genome sequence of Corynebacterium casei LMG S-19264T (=DSM 44701T), isolated from a smear-ripened cheese.</title>
        <authorList>
            <consortium name="US DOE Joint Genome Institute (JGI-PGF)"/>
            <person name="Walter F."/>
            <person name="Albersmeier A."/>
            <person name="Kalinowski J."/>
            <person name="Ruckert C."/>
        </authorList>
    </citation>
    <scope>NUCLEOTIDE SEQUENCE</scope>
    <source>
        <strain evidence="5">CGMCC 1.15290</strain>
    </source>
</reference>
<sequence>MMAAFCSGNAQQLFKPGEVWNDVDGVPVNAHGGGVLFDKGKYYWFGESRARFGTEGVGVYSSTDLHNWRREGLAFIPDSDTTSEVGRGCVIERPKVLYNKKTGKYVMWFHLELRGKGYSAARAAVAVSNNVTGPYTYIGSFRPNGNMSRDMTLYQDNDSTAYQIYSSDENYTLRIVKLAPDYLSATAEDYFMFRNHREAPAVFKHDKKYYLITSGCTGWAPNQAALHVADSLTGPWKELGDPMRGADALHTYGAQSTFVLPVQGKKDAFIFMADQWNPKNLVNSRYVWLPIQFNKGVPFVEWSANWSLEGFDRR</sequence>
<protein>
    <submittedName>
        <fullName evidence="5">Glycosyl hydrolase family 43</fullName>
    </submittedName>
</protein>
<comment type="caution">
    <text evidence="5">The sequence shown here is derived from an EMBL/GenBank/DDBJ whole genome shotgun (WGS) entry which is preliminary data.</text>
</comment>
<organism evidence="5 6">
    <name type="scientific">Filimonas zeae</name>
    <dbReference type="NCBI Taxonomy" id="1737353"/>
    <lineage>
        <taxon>Bacteria</taxon>
        <taxon>Pseudomonadati</taxon>
        <taxon>Bacteroidota</taxon>
        <taxon>Chitinophagia</taxon>
        <taxon>Chitinophagales</taxon>
        <taxon>Chitinophagaceae</taxon>
        <taxon>Filimonas</taxon>
    </lineage>
</organism>
<dbReference type="Pfam" id="PF04616">
    <property type="entry name" value="Glyco_hydro_43"/>
    <property type="match status" value="1"/>
</dbReference>
<gene>
    <name evidence="5" type="ORF">GCM10011379_46080</name>
</gene>
<reference evidence="5" key="2">
    <citation type="submission" date="2020-09" db="EMBL/GenBank/DDBJ databases">
        <authorList>
            <person name="Sun Q."/>
            <person name="Zhou Y."/>
        </authorList>
    </citation>
    <scope>NUCLEOTIDE SEQUENCE</scope>
    <source>
        <strain evidence="5">CGMCC 1.15290</strain>
    </source>
</reference>
<dbReference type="GO" id="GO:0005975">
    <property type="term" value="P:carbohydrate metabolic process"/>
    <property type="evidence" value="ECO:0007669"/>
    <property type="project" value="InterPro"/>
</dbReference>
<dbReference type="Proteomes" id="UP000627292">
    <property type="component" value="Unassembled WGS sequence"/>
</dbReference>
<dbReference type="InterPro" id="IPR006710">
    <property type="entry name" value="Glyco_hydro_43"/>
</dbReference>
<evidence type="ECO:0000256" key="2">
    <source>
        <dbReference type="ARBA" id="ARBA00022801"/>
    </source>
</evidence>